<dbReference type="Pfam" id="PF00664">
    <property type="entry name" value="ABC_membrane"/>
    <property type="match status" value="1"/>
</dbReference>
<dbReference type="PANTHER" id="PTHR24221">
    <property type="entry name" value="ATP-BINDING CASSETTE SUB-FAMILY B"/>
    <property type="match status" value="1"/>
</dbReference>
<keyword evidence="5" id="KW-0547">Nucleotide-binding</keyword>
<dbReference type="PROSITE" id="PS50893">
    <property type="entry name" value="ABC_TRANSPORTER_2"/>
    <property type="match status" value="1"/>
</dbReference>
<feature type="transmembrane region" description="Helical" evidence="9">
    <location>
        <begin position="294"/>
        <end position="312"/>
    </location>
</feature>
<dbReference type="InterPro" id="IPR039421">
    <property type="entry name" value="Type_1_exporter"/>
</dbReference>
<evidence type="ECO:0000256" key="8">
    <source>
        <dbReference type="ARBA" id="ARBA00023136"/>
    </source>
</evidence>
<dbReference type="GO" id="GO:0034040">
    <property type="term" value="F:ATPase-coupled lipid transmembrane transporter activity"/>
    <property type="evidence" value="ECO:0007669"/>
    <property type="project" value="TreeGrafter"/>
</dbReference>
<evidence type="ECO:0000313" key="12">
    <source>
        <dbReference type="EMBL" id="RUR31307.1"/>
    </source>
</evidence>
<feature type="transmembrane region" description="Helical" evidence="9">
    <location>
        <begin position="270"/>
        <end position="287"/>
    </location>
</feature>
<evidence type="ECO:0000256" key="6">
    <source>
        <dbReference type="ARBA" id="ARBA00022840"/>
    </source>
</evidence>
<dbReference type="AlphaFoldDB" id="A0A3S0Y3A4"/>
<dbReference type="GO" id="GO:0140359">
    <property type="term" value="F:ABC-type transporter activity"/>
    <property type="evidence" value="ECO:0007669"/>
    <property type="project" value="InterPro"/>
</dbReference>
<feature type="domain" description="ABC transmembrane type-1" evidence="11">
    <location>
        <begin position="60"/>
        <end position="300"/>
    </location>
</feature>
<dbReference type="GO" id="GO:0005886">
    <property type="term" value="C:plasma membrane"/>
    <property type="evidence" value="ECO:0007669"/>
    <property type="project" value="UniProtKB-SubCell"/>
</dbReference>
<keyword evidence="2" id="KW-0813">Transport</keyword>
<evidence type="ECO:0000256" key="2">
    <source>
        <dbReference type="ARBA" id="ARBA00022448"/>
    </source>
</evidence>
<dbReference type="PANTHER" id="PTHR24221:SF654">
    <property type="entry name" value="ATP-BINDING CASSETTE SUB-FAMILY B MEMBER 6"/>
    <property type="match status" value="1"/>
</dbReference>
<accession>A0A3S0Y3A4</accession>
<name>A0A3S0Y3A4_9GAMM</name>
<evidence type="ECO:0000256" key="1">
    <source>
        <dbReference type="ARBA" id="ARBA00004651"/>
    </source>
</evidence>
<dbReference type="PROSITE" id="PS00211">
    <property type="entry name" value="ABC_TRANSPORTER_1"/>
    <property type="match status" value="1"/>
</dbReference>
<dbReference type="SUPFAM" id="SSF90123">
    <property type="entry name" value="ABC transporter transmembrane region"/>
    <property type="match status" value="1"/>
</dbReference>
<dbReference type="InterPro" id="IPR027417">
    <property type="entry name" value="P-loop_NTPase"/>
</dbReference>
<feature type="transmembrane region" description="Helical" evidence="9">
    <location>
        <begin position="21"/>
        <end position="46"/>
    </location>
</feature>
<dbReference type="Pfam" id="PF00005">
    <property type="entry name" value="ABC_tran"/>
    <property type="match status" value="1"/>
</dbReference>
<gene>
    <name evidence="12" type="ORF">ELY38_11665</name>
</gene>
<sequence>MFKRVQRLWKLLTKEQRKKLLRLQVLVVLMAFAEVAGVAAIGPFMAVVGDISRLEGDGTLGQLYQASGMETPRQFIFWLGVAVIIALTGAAAVSVFVTWRLSLYAQQIGAELSIRLFQHYMQQPWLFHASGSSSQLINKVSQEASRVTGSVIQPLMRMNAKGTLALVMTAAIFIFNPVVAIAGVILFGIAYWGLFHTVRKRLARNGKTISTTSRVRFKLMNEGFGGIKDTLLLGRQADFNQRFEATSRKFARAKGVTIALSQVPRYGMELLAFGAVIFLVLYLLAAYEGNLGDILPILSMYALAGFKLLPAFQQIYAGLATIKGNIASFDMLEADLAASKHNTEIQHAHKAGKLTPQQNITLDGIHFCYPGTEKKALSGLTLEIPVNHVIGLVGSSGSGKSTTIDILLGLITPQSGALKVDGEPLSGQALRAWQNNVGFVSQSIFLSDASIRENIAFGLPPEEIDDERVKKAAKMALLDEFLERLPDGLETGVGERGIQLSGGQRQRIGIARALYDDADVLVLDEATSSLDGITEKLVMDAIHNFAGKKTIIMIAHRLATVKQCDSIYLMADGKVIDQGSHDELAERNDMFRRMAEHA</sequence>
<dbReference type="EMBL" id="RZHF01000015">
    <property type="protein sequence ID" value="RUR31307.1"/>
    <property type="molecule type" value="Genomic_DNA"/>
</dbReference>
<dbReference type="Gene3D" id="1.20.1560.10">
    <property type="entry name" value="ABC transporter type 1, transmembrane domain"/>
    <property type="match status" value="1"/>
</dbReference>
<dbReference type="GO" id="GO:0016887">
    <property type="term" value="F:ATP hydrolysis activity"/>
    <property type="evidence" value="ECO:0007669"/>
    <property type="project" value="InterPro"/>
</dbReference>
<evidence type="ECO:0000259" key="11">
    <source>
        <dbReference type="PROSITE" id="PS50929"/>
    </source>
</evidence>
<feature type="domain" description="ABC transporter" evidence="10">
    <location>
        <begin position="360"/>
        <end position="597"/>
    </location>
</feature>
<protein>
    <submittedName>
        <fullName evidence="12">ABC transporter ATP-binding protein</fullName>
    </submittedName>
</protein>
<dbReference type="InterPro" id="IPR017871">
    <property type="entry name" value="ABC_transporter-like_CS"/>
</dbReference>
<dbReference type="GO" id="GO:0005524">
    <property type="term" value="F:ATP binding"/>
    <property type="evidence" value="ECO:0007669"/>
    <property type="project" value="UniProtKB-KW"/>
</dbReference>
<proteinExistence type="predicted"/>
<organism evidence="12 13">
    <name type="scientific">Vreelandella nanhaiensis</name>
    <dbReference type="NCBI Taxonomy" id="1258546"/>
    <lineage>
        <taxon>Bacteria</taxon>
        <taxon>Pseudomonadati</taxon>
        <taxon>Pseudomonadota</taxon>
        <taxon>Gammaproteobacteria</taxon>
        <taxon>Oceanospirillales</taxon>
        <taxon>Halomonadaceae</taxon>
        <taxon>Vreelandella</taxon>
    </lineage>
</organism>
<keyword evidence="3" id="KW-1003">Cell membrane</keyword>
<reference evidence="12 13" key="1">
    <citation type="submission" date="2018-12" db="EMBL/GenBank/DDBJ databases">
        <title>three novel Halomonas strain isolated from plants.</title>
        <authorList>
            <person name="Sun C."/>
        </authorList>
    </citation>
    <scope>NUCLEOTIDE SEQUENCE [LARGE SCALE GENOMIC DNA]</scope>
    <source>
        <strain evidence="12 13">JCM 18142</strain>
    </source>
</reference>
<keyword evidence="8 9" id="KW-0472">Membrane</keyword>
<keyword evidence="13" id="KW-1185">Reference proteome</keyword>
<dbReference type="InterPro" id="IPR011527">
    <property type="entry name" value="ABC1_TM_dom"/>
</dbReference>
<keyword evidence="6 12" id="KW-0067">ATP-binding</keyword>
<dbReference type="Gene3D" id="3.40.50.300">
    <property type="entry name" value="P-loop containing nucleotide triphosphate hydrolases"/>
    <property type="match status" value="1"/>
</dbReference>
<evidence type="ECO:0000256" key="4">
    <source>
        <dbReference type="ARBA" id="ARBA00022692"/>
    </source>
</evidence>
<dbReference type="FunFam" id="3.40.50.300:FF:000221">
    <property type="entry name" value="Multidrug ABC transporter ATP-binding protein"/>
    <property type="match status" value="1"/>
</dbReference>
<dbReference type="OrthoDB" id="9806127at2"/>
<feature type="transmembrane region" description="Helical" evidence="9">
    <location>
        <begin position="164"/>
        <end position="192"/>
    </location>
</feature>
<dbReference type="InterPro" id="IPR036640">
    <property type="entry name" value="ABC1_TM_sf"/>
</dbReference>
<evidence type="ECO:0000313" key="13">
    <source>
        <dbReference type="Proteomes" id="UP000287023"/>
    </source>
</evidence>
<dbReference type="SMART" id="SM00382">
    <property type="entry name" value="AAA"/>
    <property type="match status" value="1"/>
</dbReference>
<evidence type="ECO:0000256" key="5">
    <source>
        <dbReference type="ARBA" id="ARBA00022741"/>
    </source>
</evidence>
<dbReference type="InterPro" id="IPR003593">
    <property type="entry name" value="AAA+_ATPase"/>
</dbReference>
<dbReference type="SUPFAM" id="SSF52540">
    <property type="entry name" value="P-loop containing nucleoside triphosphate hydrolases"/>
    <property type="match status" value="1"/>
</dbReference>
<comment type="caution">
    <text evidence="12">The sequence shown here is derived from an EMBL/GenBank/DDBJ whole genome shotgun (WGS) entry which is preliminary data.</text>
</comment>
<evidence type="ECO:0000256" key="9">
    <source>
        <dbReference type="SAM" id="Phobius"/>
    </source>
</evidence>
<evidence type="ECO:0000259" key="10">
    <source>
        <dbReference type="PROSITE" id="PS50893"/>
    </source>
</evidence>
<dbReference type="Proteomes" id="UP000287023">
    <property type="component" value="Unassembled WGS sequence"/>
</dbReference>
<dbReference type="PROSITE" id="PS50929">
    <property type="entry name" value="ABC_TM1F"/>
    <property type="match status" value="1"/>
</dbReference>
<keyword evidence="7 9" id="KW-1133">Transmembrane helix</keyword>
<feature type="transmembrane region" description="Helical" evidence="9">
    <location>
        <begin position="75"/>
        <end position="99"/>
    </location>
</feature>
<dbReference type="InterPro" id="IPR003439">
    <property type="entry name" value="ABC_transporter-like_ATP-bd"/>
</dbReference>
<keyword evidence="4 9" id="KW-0812">Transmembrane</keyword>
<evidence type="ECO:0000256" key="7">
    <source>
        <dbReference type="ARBA" id="ARBA00022989"/>
    </source>
</evidence>
<evidence type="ECO:0000256" key="3">
    <source>
        <dbReference type="ARBA" id="ARBA00022475"/>
    </source>
</evidence>
<comment type="subcellular location">
    <subcellularLocation>
        <location evidence="1">Cell membrane</location>
        <topology evidence="1">Multi-pass membrane protein</topology>
    </subcellularLocation>
</comment>